<comment type="caution">
    <text evidence="1">The sequence shown here is derived from an EMBL/GenBank/DDBJ whole genome shotgun (WGS) entry which is preliminary data.</text>
</comment>
<keyword evidence="2" id="KW-1185">Reference proteome</keyword>
<evidence type="ECO:0000313" key="2">
    <source>
        <dbReference type="Proteomes" id="UP000256388"/>
    </source>
</evidence>
<reference evidence="1 2" key="1">
    <citation type="submission" date="2018-08" db="EMBL/GenBank/DDBJ databases">
        <title>Genomic Encyclopedia of Type Strains, Phase IV (KMG-IV): sequencing the most valuable type-strain genomes for metagenomic binning, comparative biology and taxonomic classification.</title>
        <authorList>
            <person name="Goeker M."/>
        </authorList>
    </citation>
    <scope>NUCLEOTIDE SEQUENCE [LARGE SCALE GENOMIC DNA]</scope>
    <source>
        <strain evidence="1 2">DSM 23923</strain>
    </source>
</reference>
<gene>
    <name evidence="1" type="ORF">DFR64_0299</name>
</gene>
<organism evidence="1 2">
    <name type="scientific">Pelolinea submarina</name>
    <dbReference type="NCBI Taxonomy" id="913107"/>
    <lineage>
        <taxon>Bacteria</taxon>
        <taxon>Bacillati</taxon>
        <taxon>Chloroflexota</taxon>
        <taxon>Anaerolineae</taxon>
        <taxon>Anaerolineales</taxon>
        <taxon>Anaerolineaceae</taxon>
        <taxon>Pelolinea</taxon>
    </lineage>
</organism>
<evidence type="ECO:0000313" key="1">
    <source>
        <dbReference type="EMBL" id="REG10441.1"/>
    </source>
</evidence>
<dbReference type="RefSeq" id="WP_116223623.1">
    <property type="nucleotide sequence ID" value="NZ_AP018437.1"/>
</dbReference>
<dbReference type="EMBL" id="QUMS01000001">
    <property type="protein sequence ID" value="REG10441.1"/>
    <property type="molecule type" value="Genomic_DNA"/>
</dbReference>
<dbReference type="AlphaFoldDB" id="A0A3E0AFJ8"/>
<name>A0A3E0AFJ8_9CHLR</name>
<accession>A0A3E0AFJ8</accession>
<proteinExistence type="predicted"/>
<dbReference type="Proteomes" id="UP000256388">
    <property type="component" value="Unassembled WGS sequence"/>
</dbReference>
<protein>
    <submittedName>
        <fullName evidence="1">Uncharacterized protein</fullName>
    </submittedName>
</protein>
<sequence length="233" mass="28348">MYCLYCGRELFKNARYCAFCGQEVDPQNQDLEKTEPILWEYGFFRRCWEHKKGGRWYISDNQNEYDIRQINWANDQNEFLPIIQERIDKGWELVTQPGPGSYYMGKDFDSLGTWYEVRAFVVDFRRVQKNSLSEKEQYLVGEWYSTNEPVFINPFNQNKKIKRDQLIFHSDRRFIYRPRYGNEYNGVFHEEEGDLYLSLRFPMEYDYKCKKMKIKISFNDIDLICDKGIYRRA</sequence>